<reference evidence="2" key="1">
    <citation type="submission" date="2016-05" db="EMBL/GenBank/DDBJ databases">
        <authorList>
            <person name="Lavstsen T."/>
            <person name="Jespersen J.S."/>
        </authorList>
    </citation>
    <scope>NUCLEOTIDE SEQUENCE</scope>
    <source>
        <tissue evidence="2">Brain</tissue>
    </source>
</reference>
<accession>A0A1A7ZZD7</accession>
<dbReference type="AlphaFoldDB" id="A0A1A7ZZD7"/>
<evidence type="ECO:0000256" key="1">
    <source>
        <dbReference type="SAM" id="MobiDB-lite"/>
    </source>
</evidence>
<dbReference type="EMBL" id="HADY01009777">
    <property type="protein sequence ID" value="SBP48262.1"/>
    <property type="molecule type" value="Transcribed_RNA"/>
</dbReference>
<name>A0A1A7ZZD7_NOTFU</name>
<protein>
    <submittedName>
        <fullName evidence="2">Uncharacterized protein</fullName>
    </submittedName>
</protein>
<evidence type="ECO:0000313" key="2">
    <source>
        <dbReference type="EMBL" id="SBP48262.1"/>
    </source>
</evidence>
<gene>
    <name evidence="2" type="primary">Nfu_g_1_005602</name>
</gene>
<proteinExistence type="predicted"/>
<organism evidence="2">
    <name type="scientific">Nothobranchius furzeri</name>
    <name type="common">Turquoise killifish</name>
    <dbReference type="NCBI Taxonomy" id="105023"/>
    <lineage>
        <taxon>Eukaryota</taxon>
        <taxon>Metazoa</taxon>
        <taxon>Chordata</taxon>
        <taxon>Craniata</taxon>
        <taxon>Vertebrata</taxon>
        <taxon>Euteleostomi</taxon>
        <taxon>Actinopterygii</taxon>
        <taxon>Neopterygii</taxon>
        <taxon>Teleostei</taxon>
        <taxon>Neoteleostei</taxon>
        <taxon>Acanthomorphata</taxon>
        <taxon>Ovalentaria</taxon>
        <taxon>Atherinomorphae</taxon>
        <taxon>Cyprinodontiformes</taxon>
        <taxon>Nothobranchiidae</taxon>
        <taxon>Nothobranchius</taxon>
    </lineage>
</organism>
<feature type="compositionally biased region" description="Polar residues" evidence="1">
    <location>
        <begin position="58"/>
        <end position="68"/>
    </location>
</feature>
<sequence length="68" mass="8334">MDWDGTRSINTEQQKHKRWIKEAIEIRRRGHNHEQRRWGLKIESRMGQCHWRGESRQQRATPSSAVRR</sequence>
<feature type="region of interest" description="Disordered" evidence="1">
    <location>
        <begin position="49"/>
        <end position="68"/>
    </location>
</feature>
<reference evidence="2" key="2">
    <citation type="submission" date="2016-06" db="EMBL/GenBank/DDBJ databases">
        <title>The genome of a short-lived fish provides insights into sex chromosome evolution and the genetic control of aging.</title>
        <authorList>
            <person name="Reichwald K."/>
            <person name="Felder M."/>
            <person name="Petzold A."/>
            <person name="Koch P."/>
            <person name="Groth M."/>
            <person name="Platzer M."/>
        </authorList>
    </citation>
    <scope>NUCLEOTIDE SEQUENCE</scope>
    <source>
        <tissue evidence="2">Brain</tissue>
    </source>
</reference>